<dbReference type="Gene3D" id="2.60.40.150">
    <property type="entry name" value="C2 domain"/>
    <property type="match status" value="1"/>
</dbReference>
<evidence type="ECO:0000313" key="2">
    <source>
        <dbReference type="EMBL" id="OTF76064.1"/>
    </source>
</evidence>
<dbReference type="SUPFAM" id="SSF49562">
    <property type="entry name" value="C2 domain (Calcium/lipid-binding domain, CaLB)"/>
    <property type="match status" value="1"/>
</dbReference>
<comment type="caution">
    <text evidence="2">The sequence shown here is derived from an EMBL/GenBank/DDBJ whole genome shotgun (WGS) entry which is preliminary data.</text>
</comment>
<gene>
    <name evidence="2" type="ORF">BLA29_003127</name>
</gene>
<organism evidence="2 3">
    <name type="scientific">Euroglyphus maynei</name>
    <name type="common">Mayne's house dust mite</name>
    <dbReference type="NCBI Taxonomy" id="6958"/>
    <lineage>
        <taxon>Eukaryota</taxon>
        <taxon>Metazoa</taxon>
        <taxon>Ecdysozoa</taxon>
        <taxon>Arthropoda</taxon>
        <taxon>Chelicerata</taxon>
        <taxon>Arachnida</taxon>
        <taxon>Acari</taxon>
        <taxon>Acariformes</taxon>
        <taxon>Sarcoptiformes</taxon>
        <taxon>Astigmata</taxon>
        <taxon>Psoroptidia</taxon>
        <taxon>Analgoidea</taxon>
        <taxon>Pyroglyphidae</taxon>
        <taxon>Pyroglyphinae</taxon>
        <taxon>Euroglyphus</taxon>
    </lineage>
</organism>
<dbReference type="CDD" id="cd00030">
    <property type="entry name" value="C2"/>
    <property type="match status" value="1"/>
</dbReference>
<dbReference type="PROSITE" id="PS50004">
    <property type="entry name" value="C2"/>
    <property type="match status" value="1"/>
</dbReference>
<accession>A0A1Y3B7P2</accession>
<evidence type="ECO:0000313" key="3">
    <source>
        <dbReference type="Proteomes" id="UP000194236"/>
    </source>
</evidence>
<proteinExistence type="predicted"/>
<feature type="domain" description="C2" evidence="1">
    <location>
        <begin position="1"/>
        <end position="133"/>
    </location>
</feature>
<evidence type="ECO:0000259" key="1">
    <source>
        <dbReference type="PROSITE" id="PS50004"/>
    </source>
</evidence>
<dbReference type="Proteomes" id="UP000194236">
    <property type="component" value="Unassembled WGS sequence"/>
</dbReference>
<dbReference type="InterPro" id="IPR035892">
    <property type="entry name" value="C2_domain_sf"/>
</dbReference>
<sequence>MIGQTSYVCKNGECVGYNRQHVGFIDIEVISASLYEKANAYATVCLKNNSMPVSLPLQDRRDCVSCSTNVRQNTNYPVWNEVCSGSSGFLFVSDARVAIEVWNHYGTGNNIFLGGVSLTVDQLVKHGDNHRAVNLAMAGGNRPGQLSTRITYTQRN</sequence>
<dbReference type="OrthoDB" id="6505726at2759"/>
<reference evidence="2 3" key="1">
    <citation type="submission" date="2017-03" db="EMBL/GenBank/DDBJ databases">
        <title>Genome Survey of Euroglyphus maynei.</title>
        <authorList>
            <person name="Arlian L.G."/>
            <person name="Morgan M.S."/>
            <person name="Rider S.D."/>
        </authorList>
    </citation>
    <scope>NUCLEOTIDE SEQUENCE [LARGE SCALE GENOMIC DNA]</scope>
    <source>
        <strain evidence="2">Arlian Lab</strain>
        <tissue evidence="2">Whole body</tissue>
    </source>
</reference>
<dbReference type="Pfam" id="PF00168">
    <property type="entry name" value="C2"/>
    <property type="match status" value="1"/>
</dbReference>
<dbReference type="SMART" id="SM00239">
    <property type="entry name" value="C2"/>
    <property type="match status" value="1"/>
</dbReference>
<dbReference type="InterPro" id="IPR000008">
    <property type="entry name" value="C2_dom"/>
</dbReference>
<name>A0A1Y3B7P2_EURMA</name>
<protein>
    <recommendedName>
        <fullName evidence="1">C2 domain-containing protein</fullName>
    </recommendedName>
</protein>
<keyword evidence="3" id="KW-1185">Reference proteome</keyword>
<dbReference type="AlphaFoldDB" id="A0A1Y3B7P2"/>
<dbReference type="EMBL" id="MUJZ01039235">
    <property type="protein sequence ID" value="OTF76064.1"/>
    <property type="molecule type" value="Genomic_DNA"/>
</dbReference>